<protein>
    <recommendedName>
        <fullName evidence="2">DUF1641 domain-containing protein</fullName>
    </recommendedName>
</protein>
<organism evidence="1">
    <name type="scientific">Tunturiibacter gelidiferens</name>
    <dbReference type="NCBI Taxonomy" id="3069689"/>
    <lineage>
        <taxon>Bacteria</taxon>
        <taxon>Pseudomonadati</taxon>
        <taxon>Acidobacteriota</taxon>
        <taxon>Terriglobia</taxon>
        <taxon>Terriglobales</taxon>
        <taxon>Acidobacteriaceae</taxon>
        <taxon>Tunturiibacter</taxon>
    </lineage>
</organism>
<proteinExistence type="predicted"/>
<dbReference type="KEGG" id="tgi:RBB81_12865"/>
<evidence type="ECO:0000313" key="1">
    <source>
        <dbReference type="EMBL" id="XCB20490.1"/>
    </source>
</evidence>
<dbReference type="AlphaFoldDB" id="A0AAU7YW47"/>
<sequence>MTVAVDFREFTPVDSRGDLIRRVEQAPIEHAEAVLAAYDLLQRLHEKGLLDLLNGLLSAGDTVVNHVVDVVSSKEMVTALRIGLTFSNLLTLIDADALHAVIAEAGKETPSLLALGKQAASKDARRGLATAVGLLNVFGAALSKQQTEKDR</sequence>
<dbReference type="EMBL" id="CP132938">
    <property type="protein sequence ID" value="XCB20490.1"/>
    <property type="molecule type" value="Genomic_DNA"/>
</dbReference>
<reference evidence="1" key="2">
    <citation type="journal article" date="2024" name="Environ. Microbiol.">
        <title>Genome analysis and description of Tunturibacter gen. nov. expands the diversity of Terriglobia in tundra soils.</title>
        <authorList>
            <person name="Messyasz A."/>
            <person name="Mannisto M.K."/>
            <person name="Kerkhof L.J."/>
            <person name="Haggblom M.M."/>
        </authorList>
    </citation>
    <scope>NUCLEOTIDE SEQUENCE</scope>
    <source>
        <strain evidence="1">M8UP39</strain>
    </source>
</reference>
<name>A0AAU7YW47_9BACT</name>
<gene>
    <name evidence="1" type="ORF">RBB81_12865</name>
</gene>
<evidence type="ECO:0008006" key="2">
    <source>
        <dbReference type="Google" id="ProtNLM"/>
    </source>
</evidence>
<dbReference type="RefSeq" id="WP_353070909.1">
    <property type="nucleotide sequence ID" value="NZ_CP132938.1"/>
</dbReference>
<accession>A0AAU7YW47</accession>
<reference evidence="1" key="1">
    <citation type="submission" date="2023-08" db="EMBL/GenBank/DDBJ databases">
        <authorList>
            <person name="Messyasz A."/>
            <person name="Mannisto M.K."/>
            <person name="Kerkhof L.J."/>
            <person name="Haggblom M."/>
        </authorList>
    </citation>
    <scope>NUCLEOTIDE SEQUENCE</scope>
    <source>
        <strain evidence="1">M8UP39</strain>
    </source>
</reference>